<feature type="region of interest" description="Disordered" evidence="1">
    <location>
        <begin position="164"/>
        <end position="314"/>
    </location>
</feature>
<evidence type="ECO:0000313" key="2">
    <source>
        <dbReference type="EMBL" id="OIQ63874.1"/>
    </source>
</evidence>
<feature type="compositionally biased region" description="Basic and acidic residues" evidence="1">
    <location>
        <begin position="21"/>
        <end position="30"/>
    </location>
</feature>
<protein>
    <submittedName>
        <fullName evidence="2">Uncharacterized protein</fullName>
    </submittedName>
</protein>
<feature type="compositionally biased region" description="Polar residues" evidence="1">
    <location>
        <begin position="297"/>
        <end position="314"/>
    </location>
</feature>
<proteinExistence type="predicted"/>
<feature type="region of interest" description="Disordered" evidence="1">
    <location>
        <begin position="1"/>
        <end position="30"/>
    </location>
</feature>
<dbReference type="EMBL" id="MLJW01008615">
    <property type="protein sequence ID" value="OIQ63874.1"/>
    <property type="molecule type" value="Genomic_DNA"/>
</dbReference>
<sequence length="314" mass="35745">MGQFAAGDRAQDPGQEGQAEDEQHARIEPERLDVVEAALRETLEVLDHEEVVQKIGEARLHRHEPRRADQHEHGQTRHRKEPPHHAPPLHHGQPRKNHQPRNHDADQALGQHAQRRRRIGADQCRAIGQALFRAQGGVRQQQDRGGDQAGDEHVQIRELPAEVEQRLHQQGDQREAGGAQPGPAPREQIQRKRADQRAGNRGRPRGKLVQAEYRHRTRREPIEQRRLVKERQAVQRRREPVVRDDHLPRDPDIAAFVGQQQRAHPGRRGQPDQNQTGHDQGVTAGRTRGFHSRVSFRGNQRGSIDASTPSFSTT</sequence>
<feature type="compositionally biased region" description="Basic and acidic residues" evidence="1">
    <location>
        <begin position="164"/>
        <end position="175"/>
    </location>
</feature>
<feature type="compositionally biased region" description="Basic and acidic residues" evidence="1">
    <location>
        <begin position="66"/>
        <end position="75"/>
    </location>
</feature>
<comment type="caution">
    <text evidence="2">The sequence shown here is derived from an EMBL/GenBank/DDBJ whole genome shotgun (WGS) entry which is preliminary data.</text>
</comment>
<reference evidence="2" key="1">
    <citation type="submission" date="2016-10" db="EMBL/GenBank/DDBJ databases">
        <title>Sequence of Gallionella enrichment culture.</title>
        <authorList>
            <person name="Poehlein A."/>
            <person name="Muehling M."/>
            <person name="Daniel R."/>
        </authorList>
    </citation>
    <scope>NUCLEOTIDE SEQUENCE</scope>
</reference>
<name>A0A1J5NYN8_9ZZZZ</name>
<dbReference type="AlphaFoldDB" id="A0A1J5NYN8"/>
<feature type="compositionally biased region" description="Basic and acidic residues" evidence="1">
    <location>
        <begin position="219"/>
        <end position="252"/>
    </location>
</feature>
<feature type="compositionally biased region" description="Basic and acidic residues" evidence="1">
    <location>
        <begin position="188"/>
        <end position="198"/>
    </location>
</feature>
<organism evidence="2">
    <name type="scientific">mine drainage metagenome</name>
    <dbReference type="NCBI Taxonomy" id="410659"/>
    <lineage>
        <taxon>unclassified sequences</taxon>
        <taxon>metagenomes</taxon>
        <taxon>ecological metagenomes</taxon>
    </lineage>
</organism>
<evidence type="ECO:0000256" key="1">
    <source>
        <dbReference type="SAM" id="MobiDB-lite"/>
    </source>
</evidence>
<gene>
    <name evidence="2" type="ORF">GALL_545820</name>
</gene>
<accession>A0A1J5NYN8</accession>
<feature type="region of interest" description="Disordered" evidence="1">
    <location>
        <begin position="56"/>
        <end position="103"/>
    </location>
</feature>